<feature type="binding site" evidence="9">
    <location>
        <begin position="187"/>
        <end position="191"/>
    </location>
    <ligand>
        <name>NAD(+)</name>
        <dbReference type="ChEBI" id="CHEBI:57540"/>
    </ligand>
</feature>
<evidence type="ECO:0000256" key="8">
    <source>
        <dbReference type="PIRNR" id="PIRNR000094"/>
    </source>
</evidence>
<keyword evidence="3 8" id="KW-0444">Lipid biosynthesis</keyword>
<dbReference type="Pfam" id="PF13561">
    <property type="entry name" value="adh_short_C2"/>
    <property type="match status" value="1"/>
</dbReference>
<dbReference type="AlphaFoldDB" id="A0A9X4ME05"/>
<evidence type="ECO:0000256" key="2">
    <source>
        <dbReference type="ARBA" id="ARBA00009233"/>
    </source>
</evidence>
<dbReference type="GO" id="GO:0004318">
    <property type="term" value="F:enoyl-[acyl-carrier-protein] reductase (NADH) activity"/>
    <property type="evidence" value="ECO:0007669"/>
    <property type="project" value="UniProtKB-EC"/>
</dbReference>
<dbReference type="FunFam" id="3.40.50.720:FF:000084">
    <property type="entry name" value="Short-chain dehydrogenase reductase"/>
    <property type="match status" value="1"/>
</dbReference>
<dbReference type="InterPro" id="IPR014358">
    <property type="entry name" value="Enoyl-ACP_Rdtase_NADH"/>
</dbReference>
<dbReference type="RefSeq" id="WP_307631832.1">
    <property type="nucleotide sequence ID" value="NZ_JAPHEH010000001.1"/>
</dbReference>
<evidence type="ECO:0000256" key="4">
    <source>
        <dbReference type="ARBA" id="ARBA00022832"/>
    </source>
</evidence>
<keyword evidence="5 8" id="KW-0560">Oxidoreductase</keyword>
<dbReference type="GO" id="GO:0006633">
    <property type="term" value="P:fatty acid biosynthetic process"/>
    <property type="evidence" value="ECO:0007669"/>
    <property type="project" value="UniProtKB-KW"/>
</dbReference>
<keyword evidence="8 9" id="KW-0520">NAD</keyword>
<comment type="similarity">
    <text evidence="2 8">Belongs to the short-chain dehydrogenases/reductases (SDR) family. FabI subfamily.</text>
</comment>
<reference evidence="10" key="2">
    <citation type="submission" date="2022-10" db="EMBL/GenBank/DDBJ databases">
        <authorList>
            <person name="Aronson H.S."/>
        </authorList>
    </citation>
    <scope>NUCLEOTIDE SEQUENCE</scope>
    <source>
        <strain evidence="10">RS19-109</strain>
    </source>
</reference>
<feature type="binding site" evidence="9">
    <location>
        <position position="13"/>
    </location>
    <ligand>
        <name>NAD(+)</name>
        <dbReference type="ChEBI" id="CHEBI:57540"/>
    </ligand>
</feature>
<proteinExistence type="inferred from homology"/>
<dbReference type="InterPro" id="IPR002347">
    <property type="entry name" value="SDR_fam"/>
</dbReference>
<protein>
    <recommendedName>
        <fullName evidence="8">Enoyl-[acyl-carrier-protein] reductase [NADH]</fullName>
        <ecNumber evidence="8">1.3.1.9</ecNumber>
    </recommendedName>
</protein>
<evidence type="ECO:0000256" key="7">
    <source>
        <dbReference type="ARBA" id="ARBA00023160"/>
    </source>
</evidence>
<dbReference type="EMBL" id="JAPHEH010000001">
    <property type="protein sequence ID" value="MDG4474852.1"/>
    <property type="molecule type" value="Genomic_DNA"/>
</dbReference>
<evidence type="ECO:0000256" key="5">
    <source>
        <dbReference type="ARBA" id="ARBA00023002"/>
    </source>
</evidence>
<comment type="caution">
    <text evidence="10">The sequence shown here is derived from an EMBL/GenBank/DDBJ whole genome shotgun (WGS) entry which is preliminary data.</text>
</comment>
<organism evidence="10 11">
    <name type="scientific">Thiovibrio frasassiensis</name>
    <dbReference type="NCBI Taxonomy" id="2984131"/>
    <lineage>
        <taxon>Bacteria</taxon>
        <taxon>Pseudomonadati</taxon>
        <taxon>Thermodesulfobacteriota</taxon>
        <taxon>Desulfobulbia</taxon>
        <taxon>Desulfobulbales</taxon>
        <taxon>Thiovibrionaceae</taxon>
        <taxon>Thiovibrio</taxon>
    </lineage>
</organism>
<accession>A0A9X4ME05</accession>
<reference evidence="10" key="1">
    <citation type="journal article" date="2022" name="bioRxiv">
        <title>Thiovibrio frasassiensisgen. nov., sp. nov., an autotrophic, elemental sulfur disproportionating bacterium isolated from sulfidic karst sediment, and proposal of Thiovibrionaceae fam. nov.</title>
        <authorList>
            <person name="Aronson H."/>
            <person name="Thomas C."/>
            <person name="Bhattacharyya M."/>
            <person name="Eckstein S."/>
            <person name="Jensen S."/>
            <person name="Barco R."/>
            <person name="Macalady J."/>
            <person name="Amend J."/>
        </authorList>
    </citation>
    <scope>NUCLEOTIDE SEQUENCE</scope>
    <source>
        <strain evidence="10">RS19-109</strain>
    </source>
</reference>
<dbReference type="NCBIfam" id="NF005975">
    <property type="entry name" value="PRK08063.1"/>
    <property type="match status" value="1"/>
</dbReference>
<dbReference type="PANTHER" id="PTHR43639">
    <property type="entry name" value="OXIDOREDUCTASE, SHORT-CHAIN DEHYDROGENASE/REDUCTASE FAMILY (AFU_ORTHOLOGUE AFUA_5G02870)"/>
    <property type="match status" value="1"/>
</dbReference>
<comment type="catalytic activity">
    <reaction evidence="8">
        <text>a 2,3-saturated acyl-[ACP] + NAD(+) = a (2E)-enoyl-[ACP] + NADH + H(+)</text>
        <dbReference type="Rhea" id="RHEA:10240"/>
        <dbReference type="Rhea" id="RHEA-COMP:9925"/>
        <dbReference type="Rhea" id="RHEA-COMP:9926"/>
        <dbReference type="ChEBI" id="CHEBI:15378"/>
        <dbReference type="ChEBI" id="CHEBI:57540"/>
        <dbReference type="ChEBI" id="CHEBI:57945"/>
        <dbReference type="ChEBI" id="CHEBI:78784"/>
        <dbReference type="ChEBI" id="CHEBI:78785"/>
        <dbReference type="EC" id="1.3.1.9"/>
    </reaction>
</comment>
<keyword evidence="6" id="KW-0443">Lipid metabolism</keyword>
<evidence type="ECO:0000256" key="6">
    <source>
        <dbReference type="ARBA" id="ARBA00023098"/>
    </source>
</evidence>
<evidence type="ECO:0000313" key="11">
    <source>
        <dbReference type="Proteomes" id="UP001154240"/>
    </source>
</evidence>
<evidence type="ECO:0000313" key="10">
    <source>
        <dbReference type="EMBL" id="MDG4474852.1"/>
    </source>
</evidence>
<dbReference type="EC" id="1.3.1.9" evidence="8"/>
<dbReference type="PANTHER" id="PTHR43639:SF1">
    <property type="entry name" value="SHORT-CHAIN DEHYDROGENASE_REDUCTASE FAMILY PROTEIN"/>
    <property type="match status" value="1"/>
</dbReference>
<name>A0A9X4ME05_9BACT</name>
<comment type="pathway">
    <text evidence="1">Lipid metabolism.</text>
</comment>
<dbReference type="Proteomes" id="UP001154240">
    <property type="component" value="Unassembled WGS sequence"/>
</dbReference>
<sequence length="250" mass="26654">MYNLRGKVGLVTGSSRGIGKAIAVRLAENGVDLVVNYVRHRQDAEATARLIEEKGARCLVVKANVANDEDLQGMFALIKSEFGHLDFLISNAASGVLKPALELSSRHWNWAMEINARALLSLTQQAVPLMSKGARIMAVSSMGAVRAVENYTAVGASKAALESLVRHLAVELGPMGINVNTISAGAVDTEALKKFPNREQILDGALLRTPMGRLTTPEDVADVALFLCSELAAMIQGQTIVVDGGYSIRA</sequence>
<dbReference type="InterPro" id="IPR036291">
    <property type="entry name" value="NAD(P)-bd_dom_sf"/>
</dbReference>
<evidence type="ECO:0000256" key="3">
    <source>
        <dbReference type="ARBA" id="ARBA00022516"/>
    </source>
</evidence>
<feature type="binding site" evidence="9">
    <location>
        <position position="158"/>
    </location>
    <ligand>
        <name>NAD(+)</name>
        <dbReference type="ChEBI" id="CHEBI:57540"/>
    </ligand>
</feature>
<dbReference type="PRINTS" id="PR00081">
    <property type="entry name" value="GDHRDH"/>
</dbReference>
<evidence type="ECO:0000256" key="9">
    <source>
        <dbReference type="PIRSR" id="PIRSR000094-3"/>
    </source>
</evidence>
<dbReference type="PIRSF" id="PIRSF000094">
    <property type="entry name" value="Enoyl-ACP_rdct"/>
    <property type="match status" value="1"/>
</dbReference>
<keyword evidence="11" id="KW-1185">Reference proteome</keyword>
<gene>
    <name evidence="10" type="primary">fabL</name>
    <name evidence="10" type="ORF">OLX77_01590</name>
</gene>
<keyword evidence="7 8" id="KW-0275">Fatty acid biosynthesis</keyword>
<dbReference type="Gene3D" id="3.40.50.720">
    <property type="entry name" value="NAD(P)-binding Rossmann-like Domain"/>
    <property type="match status" value="1"/>
</dbReference>
<dbReference type="CDD" id="cd05359">
    <property type="entry name" value="ChcA_like_SDR_c"/>
    <property type="match status" value="1"/>
</dbReference>
<keyword evidence="4" id="KW-0276">Fatty acid metabolism</keyword>
<dbReference type="SUPFAM" id="SSF51735">
    <property type="entry name" value="NAD(P)-binding Rossmann-fold domains"/>
    <property type="match status" value="1"/>
</dbReference>
<evidence type="ECO:0000256" key="1">
    <source>
        <dbReference type="ARBA" id="ARBA00005189"/>
    </source>
</evidence>